<evidence type="ECO:0000313" key="2">
    <source>
        <dbReference type="Proteomes" id="UP000027120"/>
    </source>
</evidence>
<sequence length="268" mass="30705">CAKKLERPSRICTLRCVPERLSAMVANLMSAQRDEVSSIGFGKLNEMKCGRLNRKLCEWLVERVDMARSILNVHGTELELRLHSFGYIMGISYGGLNVELDGNMEEVSGYLKLYKSNSNGIHIKKLADILRHQNVADDQFKVTFTLFALCSVLCPAGGVHISSSFLFALKDVERIRSRNWVSFCFGRFMQGITKYREEKLSYIGGCLLYLQILYINSLLYVKIKRDPTLCPVVLWDAKEIRRFMKWLNKQGGIGTDKVWFMVKTLIVK</sequence>
<dbReference type="STRING" id="2711.A0A067E237"/>
<dbReference type="Proteomes" id="UP000027120">
    <property type="component" value="Unassembled WGS sequence"/>
</dbReference>
<gene>
    <name evidence="1" type="ORF">CISIN_1g040857mg</name>
</gene>
<dbReference type="AlphaFoldDB" id="A0A067E237"/>
<evidence type="ECO:0008006" key="3">
    <source>
        <dbReference type="Google" id="ProtNLM"/>
    </source>
</evidence>
<protein>
    <recommendedName>
        <fullName evidence="3">Aminotransferase-like plant mobile domain-containing protein</fullName>
    </recommendedName>
</protein>
<dbReference type="PANTHER" id="PTHR34835">
    <property type="entry name" value="OS07G0283600 PROTEIN-RELATED"/>
    <property type="match status" value="1"/>
</dbReference>
<accession>A0A067E237</accession>
<feature type="non-terminal residue" evidence="1">
    <location>
        <position position="1"/>
    </location>
</feature>
<evidence type="ECO:0000313" key="1">
    <source>
        <dbReference type="EMBL" id="KDO49269.1"/>
    </source>
</evidence>
<reference evidence="1 2" key="1">
    <citation type="submission" date="2014-04" db="EMBL/GenBank/DDBJ databases">
        <authorList>
            <consortium name="International Citrus Genome Consortium"/>
            <person name="Gmitter F."/>
            <person name="Chen C."/>
            <person name="Farmerie W."/>
            <person name="Harkins T."/>
            <person name="Desany B."/>
            <person name="Mohiuddin M."/>
            <person name="Kodira C."/>
            <person name="Borodovsky M."/>
            <person name="Lomsadze A."/>
            <person name="Burns P."/>
            <person name="Jenkins J."/>
            <person name="Prochnik S."/>
            <person name="Shu S."/>
            <person name="Chapman J."/>
            <person name="Pitluck S."/>
            <person name="Schmutz J."/>
            <person name="Rokhsar D."/>
        </authorList>
    </citation>
    <scope>NUCLEOTIDE SEQUENCE</scope>
</reference>
<dbReference type="EMBL" id="KK785116">
    <property type="protein sequence ID" value="KDO49269.1"/>
    <property type="molecule type" value="Genomic_DNA"/>
</dbReference>
<organism evidence="1 2">
    <name type="scientific">Citrus sinensis</name>
    <name type="common">Sweet orange</name>
    <name type="synonym">Citrus aurantium var. sinensis</name>
    <dbReference type="NCBI Taxonomy" id="2711"/>
    <lineage>
        <taxon>Eukaryota</taxon>
        <taxon>Viridiplantae</taxon>
        <taxon>Streptophyta</taxon>
        <taxon>Embryophyta</taxon>
        <taxon>Tracheophyta</taxon>
        <taxon>Spermatophyta</taxon>
        <taxon>Magnoliopsida</taxon>
        <taxon>eudicotyledons</taxon>
        <taxon>Gunneridae</taxon>
        <taxon>Pentapetalae</taxon>
        <taxon>rosids</taxon>
        <taxon>malvids</taxon>
        <taxon>Sapindales</taxon>
        <taxon>Rutaceae</taxon>
        <taxon>Aurantioideae</taxon>
        <taxon>Citrus</taxon>
    </lineage>
</organism>
<dbReference type="PANTHER" id="PTHR34835:SF34">
    <property type="entry name" value="OS08G0555500 PROTEIN"/>
    <property type="match status" value="1"/>
</dbReference>
<keyword evidence="2" id="KW-1185">Reference proteome</keyword>
<name>A0A067E237_CITSI</name>
<proteinExistence type="predicted"/>